<evidence type="ECO:0000313" key="10">
    <source>
        <dbReference type="Proteomes" id="UP001153292"/>
    </source>
</evidence>
<feature type="domain" description="Chitin-binding type-2" evidence="8">
    <location>
        <begin position="22"/>
        <end position="78"/>
    </location>
</feature>
<evidence type="ECO:0000256" key="4">
    <source>
        <dbReference type="ARBA" id="ARBA00023157"/>
    </source>
</evidence>
<dbReference type="Gene3D" id="2.170.140.10">
    <property type="entry name" value="Chitin binding domain"/>
    <property type="match status" value="5"/>
</dbReference>
<feature type="signal peptide" evidence="7">
    <location>
        <begin position="1"/>
        <end position="18"/>
    </location>
</feature>
<name>A0ABN8LBZ2_CHISP</name>
<keyword evidence="1" id="KW-0147">Chitin-binding</keyword>
<dbReference type="InterPro" id="IPR036508">
    <property type="entry name" value="Chitin-bd_dom_sf"/>
</dbReference>
<dbReference type="PANTHER" id="PTHR23301">
    <property type="entry name" value="CHITIN BINDING PERITROPHIN-A"/>
    <property type="match status" value="1"/>
</dbReference>
<dbReference type="PANTHER" id="PTHR23301:SF0">
    <property type="entry name" value="CHITIN-BINDING TYPE-2 DOMAIN-CONTAINING PROTEIN-RELATED"/>
    <property type="match status" value="1"/>
</dbReference>
<dbReference type="SMART" id="SM00494">
    <property type="entry name" value="ChtBD2"/>
    <property type="match status" value="5"/>
</dbReference>
<evidence type="ECO:0000313" key="9">
    <source>
        <dbReference type="EMBL" id="CAH2988061.1"/>
    </source>
</evidence>
<feature type="region of interest" description="Disordered" evidence="6">
    <location>
        <begin position="91"/>
        <end position="111"/>
    </location>
</feature>
<reference evidence="9" key="1">
    <citation type="submission" date="2021-12" db="EMBL/GenBank/DDBJ databases">
        <authorList>
            <person name="King R."/>
        </authorList>
    </citation>
    <scope>NUCLEOTIDE SEQUENCE</scope>
</reference>
<dbReference type="InterPro" id="IPR051940">
    <property type="entry name" value="Chitin_bind-dev_reg"/>
</dbReference>
<evidence type="ECO:0000256" key="6">
    <source>
        <dbReference type="SAM" id="MobiDB-lite"/>
    </source>
</evidence>
<feature type="domain" description="Chitin-binding type-2" evidence="8">
    <location>
        <begin position="116"/>
        <end position="172"/>
    </location>
</feature>
<dbReference type="InterPro" id="IPR002557">
    <property type="entry name" value="Chitin-bd_dom"/>
</dbReference>
<protein>
    <recommendedName>
        <fullName evidence="8">Chitin-binding type-2 domain-containing protein</fullName>
    </recommendedName>
</protein>
<keyword evidence="2 7" id="KW-0732">Signal</keyword>
<dbReference type="SUPFAM" id="SSF57625">
    <property type="entry name" value="Invertebrate chitin-binding proteins"/>
    <property type="match status" value="5"/>
</dbReference>
<dbReference type="Pfam" id="PF01607">
    <property type="entry name" value="CBM_14"/>
    <property type="match status" value="5"/>
</dbReference>
<feature type="domain" description="Chitin-binding type-2" evidence="8">
    <location>
        <begin position="197"/>
        <end position="253"/>
    </location>
</feature>
<keyword evidence="4" id="KW-1015">Disulfide bond</keyword>
<feature type="chain" id="PRO_5047200150" description="Chitin-binding type-2 domain-containing protein" evidence="7">
    <location>
        <begin position="19"/>
        <end position="452"/>
    </location>
</feature>
<organism evidence="9 10">
    <name type="scientific">Chilo suppressalis</name>
    <name type="common">Asiatic rice borer moth</name>
    <dbReference type="NCBI Taxonomy" id="168631"/>
    <lineage>
        <taxon>Eukaryota</taxon>
        <taxon>Metazoa</taxon>
        <taxon>Ecdysozoa</taxon>
        <taxon>Arthropoda</taxon>
        <taxon>Hexapoda</taxon>
        <taxon>Insecta</taxon>
        <taxon>Pterygota</taxon>
        <taxon>Neoptera</taxon>
        <taxon>Endopterygota</taxon>
        <taxon>Lepidoptera</taxon>
        <taxon>Glossata</taxon>
        <taxon>Ditrysia</taxon>
        <taxon>Pyraloidea</taxon>
        <taxon>Crambidae</taxon>
        <taxon>Crambinae</taxon>
        <taxon>Chilo</taxon>
    </lineage>
</organism>
<gene>
    <name evidence="9" type="ORF">CHILSU_LOCUS7580</name>
</gene>
<evidence type="ECO:0000256" key="7">
    <source>
        <dbReference type="SAM" id="SignalP"/>
    </source>
</evidence>
<accession>A0ABN8LBZ2</accession>
<dbReference type="PROSITE" id="PS50940">
    <property type="entry name" value="CHIT_BIND_II"/>
    <property type="match status" value="5"/>
</dbReference>
<feature type="compositionally biased region" description="Low complexity" evidence="6">
    <location>
        <begin position="91"/>
        <end position="101"/>
    </location>
</feature>
<dbReference type="Proteomes" id="UP001153292">
    <property type="component" value="Chromosome 28"/>
</dbReference>
<dbReference type="EMBL" id="OU963921">
    <property type="protein sequence ID" value="CAH2988061.1"/>
    <property type="molecule type" value="Genomic_DNA"/>
</dbReference>
<keyword evidence="5" id="KW-0325">Glycoprotein</keyword>
<evidence type="ECO:0000259" key="8">
    <source>
        <dbReference type="PROSITE" id="PS50940"/>
    </source>
</evidence>
<evidence type="ECO:0000256" key="1">
    <source>
        <dbReference type="ARBA" id="ARBA00022669"/>
    </source>
</evidence>
<proteinExistence type="predicted"/>
<evidence type="ECO:0000256" key="3">
    <source>
        <dbReference type="ARBA" id="ARBA00022737"/>
    </source>
</evidence>
<keyword evidence="10" id="KW-1185">Reference proteome</keyword>
<sequence>MSKTLLLWHLMFVGAISAGIPTNDCPTNSEYLLPHETNCSLYYQCDHGRKILKNCMPEKAFDSKLQECVTVASGGCTVDVGNDEARFWSPTSTYVTTPTTPDGSEDSTTTNSSVAQPNCSHGFVGFIPHPNLCDSFYLCWAGKLKHFFCEPGYEFDLERATCILIAPGGCTLGGTTAATDVPTTPGPTTTEDFTTASPICPPGSITNIPHPLMCDAYFWCFLGTPSLQLCAVGFEFDPARATCVRIAPGGCTLGFTTFTTDIPSTPGLATTENIETTTPSICPPGFNGNVPHPQRCDAYFICNWWGIASKVHCSVGFEFHPGRGTCVRIAPGGCTLGFTTFTTDIPSTPGFSTSGGMEGTIVPSSTSAPPAPFCATGFMGTVPHPNLCNSFFMCLGSTSIQMYCTLGHEYNVQLRTCVQLAPGGCTLGNITTESPWITTTWRNIPEAVNETE</sequence>
<evidence type="ECO:0000256" key="5">
    <source>
        <dbReference type="ARBA" id="ARBA00023180"/>
    </source>
</evidence>
<keyword evidence="3" id="KW-0677">Repeat</keyword>
<feature type="domain" description="Chitin-binding type-2" evidence="8">
    <location>
        <begin position="371"/>
        <end position="427"/>
    </location>
</feature>
<evidence type="ECO:0000256" key="2">
    <source>
        <dbReference type="ARBA" id="ARBA00022729"/>
    </source>
</evidence>
<feature type="domain" description="Chitin-binding type-2" evidence="8">
    <location>
        <begin position="279"/>
        <end position="336"/>
    </location>
</feature>